<dbReference type="GO" id="GO:0110001">
    <property type="term" value="C:toxin-antitoxin complex"/>
    <property type="evidence" value="ECO:0007669"/>
    <property type="project" value="InterPro"/>
</dbReference>
<keyword evidence="6" id="KW-1185">Reference proteome</keyword>
<dbReference type="Gene3D" id="1.20.120.580">
    <property type="entry name" value="bsu32300-like"/>
    <property type="match status" value="1"/>
</dbReference>
<protein>
    <submittedName>
        <fullName evidence="5">DUF86 domain-containing protein</fullName>
    </submittedName>
</protein>
<organism evidence="5 6">
    <name type="scientific">Promethearchaeum syntrophicum</name>
    <dbReference type="NCBI Taxonomy" id="2594042"/>
    <lineage>
        <taxon>Archaea</taxon>
        <taxon>Promethearchaeati</taxon>
        <taxon>Promethearchaeota</taxon>
        <taxon>Promethearchaeia</taxon>
        <taxon>Promethearchaeales</taxon>
        <taxon>Promethearchaeaceae</taxon>
        <taxon>Promethearchaeum</taxon>
    </lineage>
</organism>
<evidence type="ECO:0000313" key="6">
    <source>
        <dbReference type="Proteomes" id="UP000321408"/>
    </source>
</evidence>
<evidence type="ECO:0000256" key="3">
    <source>
        <dbReference type="ARBA" id="ARBA00022801"/>
    </source>
</evidence>
<dbReference type="GeneID" id="41331411"/>
<dbReference type="PANTHER" id="PTHR33397:SF5">
    <property type="entry name" value="RNASE YUTE-RELATED"/>
    <property type="match status" value="1"/>
</dbReference>
<keyword evidence="2" id="KW-0540">Nuclease</keyword>
<evidence type="ECO:0000256" key="2">
    <source>
        <dbReference type="ARBA" id="ARBA00022722"/>
    </source>
</evidence>
<dbReference type="NCBIfam" id="NF047751">
    <property type="entry name" value="HepT_toxin"/>
    <property type="match status" value="1"/>
</dbReference>
<evidence type="ECO:0000256" key="1">
    <source>
        <dbReference type="ARBA" id="ARBA00022649"/>
    </source>
</evidence>
<evidence type="ECO:0000256" key="4">
    <source>
        <dbReference type="ARBA" id="ARBA00024207"/>
    </source>
</evidence>
<dbReference type="OrthoDB" id="25331at2157"/>
<sequence length="137" mass="16124">MDELRLKRYTEKINYIIESIPFISTRFTKEIERRGIYYSIQTSIESLVDLIAMLVKDYGLVVKDDKENIRLLVEHKNLSSEIGERLIKANGLRNILVHRYNGIDDSIILDSIKEITDITEIWLNKIEELINELRSIE</sequence>
<dbReference type="Pfam" id="PF01934">
    <property type="entry name" value="HepT-like"/>
    <property type="match status" value="1"/>
</dbReference>
<dbReference type="InterPro" id="IPR008201">
    <property type="entry name" value="HepT-like"/>
</dbReference>
<dbReference type="InterPro" id="IPR052379">
    <property type="entry name" value="Type_VII_TA_RNase"/>
</dbReference>
<keyword evidence="1" id="KW-1277">Toxin-antitoxin system</keyword>
<evidence type="ECO:0000313" key="5">
    <source>
        <dbReference type="EMBL" id="QEE17603.1"/>
    </source>
</evidence>
<accession>A0A5B9DFN5</accession>
<dbReference type="EMBL" id="CP042905">
    <property type="protein sequence ID" value="QEE17603.1"/>
    <property type="molecule type" value="Genomic_DNA"/>
</dbReference>
<dbReference type="GO" id="GO:0016787">
    <property type="term" value="F:hydrolase activity"/>
    <property type="evidence" value="ECO:0007669"/>
    <property type="project" value="UniProtKB-KW"/>
</dbReference>
<keyword evidence="3" id="KW-0378">Hydrolase</keyword>
<dbReference type="Proteomes" id="UP000321408">
    <property type="component" value="Chromosome"/>
</dbReference>
<dbReference type="PANTHER" id="PTHR33397">
    <property type="entry name" value="UPF0331 PROTEIN YUTE"/>
    <property type="match status" value="1"/>
</dbReference>
<proteinExistence type="inferred from homology"/>
<dbReference type="KEGG" id="psyt:DSAG12_03440"/>
<dbReference type="SUPFAM" id="SSF81593">
    <property type="entry name" value="Nucleotidyltransferase substrate binding subunit/domain"/>
    <property type="match status" value="1"/>
</dbReference>
<reference evidence="5 6" key="2">
    <citation type="journal article" date="2024" name="Int. J. Syst. Evol. Microbiol.">
        <title>Promethearchaeum syntrophicum gen. nov., sp. nov., an anaerobic, obligately syntrophic archaeon, the first isolate of the lineage 'Asgard' archaea, and proposal of the new archaeal phylum Promethearchaeota phyl. nov. and kingdom Promethearchaeati regn. nov.</title>
        <authorList>
            <person name="Imachi H."/>
            <person name="Nobu M.K."/>
            <person name="Kato S."/>
            <person name="Takaki Y."/>
            <person name="Miyazaki M."/>
            <person name="Miyata M."/>
            <person name="Ogawara M."/>
            <person name="Saito Y."/>
            <person name="Sakai S."/>
            <person name="Tahara Y.O."/>
            <person name="Takano Y."/>
            <person name="Tasumi E."/>
            <person name="Uematsu K."/>
            <person name="Yoshimura T."/>
            <person name="Itoh T."/>
            <person name="Ohkuma M."/>
            <person name="Takai K."/>
        </authorList>
    </citation>
    <scope>NUCLEOTIDE SEQUENCE [LARGE SCALE GENOMIC DNA]</scope>
    <source>
        <strain evidence="5 6">MK-D1</strain>
    </source>
</reference>
<dbReference type="GO" id="GO:0004540">
    <property type="term" value="F:RNA nuclease activity"/>
    <property type="evidence" value="ECO:0007669"/>
    <property type="project" value="InterPro"/>
</dbReference>
<dbReference type="InterPro" id="IPR037038">
    <property type="entry name" value="HepT-like_sf"/>
</dbReference>
<dbReference type="AlphaFoldDB" id="A0A5B9DFN5"/>
<reference evidence="5 6" key="1">
    <citation type="journal article" date="2020" name="Nature">
        <title>Isolation of an archaeon at the prokaryote-eukaryote interface.</title>
        <authorList>
            <person name="Imachi H."/>
            <person name="Nobu M.K."/>
            <person name="Nakahara N."/>
            <person name="Morono Y."/>
            <person name="Ogawara M."/>
            <person name="Takaki Y."/>
            <person name="Takano Y."/>
            <person name="Uematsu K."/>
            <person name="Ikuta T."/>
            <person name="Ito M."/>
            <person name="Matsui Y."/>
            <person name="Miyazaki M."/>
            <person name="Murata K."/>
            <person name="Saito Y."/>
            <person name="Sakai S."/>
            <person name="Song C."/>
            <person name="Tasumi E."/>
            <person name="Yamanaka Y."/>
            <person name="Yamaguchi T."/>
            <person name="Kamagata Y."/>
            <person name="Tamaki H."/>
            <person name="Takai K."/>
        </authorList>
    </citation>
    <scope>NUCLEOTIDE SEQUENCE [LARGE SCALE GENOMIC DNA]</scope>
    <source>
        <strain evidence="5 6">MK-D1</strain>
    </source>
</reference>
<comment type="similarity">
    <text evidence="4">Belongs to the HepT RNase toxin family.</text>
</comment>
<name>A0A5B9DFN5_9ARCH</name>
<gene>
    <name evidence="5" type="ORF">DSAG12_03440</name>
</gene>
<dbReference type="RefSeq" id="WP_162306812.1">
    <property type="nucleotide sequence ID" value="NZ_CP042905.2"/>
</dbReference>